<keyword evidence="2" id="KW-1185">Reference proteome</keyword>
<name>A0ACC0TY35_9AGAM</name>
<evidence type="ECO:0000313" key="2">
    <source>
        <dbReference type="Proteomes" id="UP001207468"/>
    </source>
</evidence>
<dbReference type="Proteomes" id="UP001207468">
    <property type="component" value="Unassembled WGS sequence"/>
</dbReference>
<reference evidence="1" key="1">
    <citation type="submission" date="2021-03" db="EMBL/GenBank/DDBJ databases">
        <title>Evolutionary priming and transition to the ectomycorrhizal habit in an iconic lineage of mushroom-forming fungi: is preadaptation a requirement?</title>
        <authorList>
            <consortium name="DOE Joint Genome Institute"/>
            <person name="Looney B.P."/>
            <person name="Miyauchi S."/>
            <person name="Morin E."/>
            <person name="Drula E."/>
            <person name="Courty P.E."/>
            <person name="Chicoki N."/>
            <person name="Fauchery L."/>
            <person name="Kohler A."/>
            <person name="Kuo A."/>
            <person name="LaButti K."/>
            <person name="Pangilinan J."/>
            <person name="Lipzen A."/>
            <person name="Riley R."/>
            <person name="Andreopoulos W."/>
            <person name="He G."/>
            <person name="Johnson J."/>
            <person name="Barry K.W."/>
            <person name="Grigoriev I.V."/>
            <person name="Nagy L."/>
            <person name="Hibbett D."/>
            <person name="Henrissat B."/>
            <person name="Matheny P.B."/>
            <person name="Labbe J."/>
            <person name="Martin A.F."/>
        </authorList>
    </citation>
    <scope>NUCLEOTIDE SEQUENCE</scope>
    <source>
        <strain evidence="1">BPL698</strain>
    </source>
</reference>
<comment type="caution">
    <text evidence="1">The sequence shown here is derived from an EMBL/GenBank/DDBJ whole genome shotgun (WGS) entry which is preliminary data.</text>
</comment>
<gene>
    <name evidence="1" type="ORF">F5148DRAFT_483174</name>
</gene>
<organism evidence="1 2">
    <name type="scientific">Russula earlei</name>
    <dbReference type="NCBI Taxonomy" id="71964"/>
    <lineage>
        <taxon>Eukaryota</taxon>
        <taxon>Fungi</taxon>
        <taxon>Dikarya</taxon>
        <taxon>Basidiomycota</taxon>
        <taxon>Agaricomycotina</taxon>
        <taxon>Agaricomycetes</taxon>
        <taxon>Russulales</taxon>
        <taxon>Russulaceae</taxon>
        <taxon>Russula</taxon>
    </lineage>
</organism>
<accession>A0ACC0TY35</accession>
<protein>
    <submittedName>
        <fullName evidence="1">L-amino acid oxidase 1</fullName>
    </submittedName>
</protein>
<proteinExistence type="predicted"/>
<evidence type="ECO:0000313" key="1">
    <source>
        <dbReference type="EMBL" id="KAI9453225.1"/>
    </source>
</evidence>
<dbReference type="EMBL" id="JAGFNK010000313">
    <property type="protein sequence ID" value="KAI9453225.1"/>
    <property type="molecule type" value="Genomic_DNA"/>
</dbReference>
<sequence>MTANSYRPSLSMTSQLPRRVLISPSLVHKDTCMVLIRPRSRHRSFRRHLELPGKAWSTWTTVVVLKSPQGTINLFPVIPPWYKVAIIGAGVAGLRTAMLLQSLSIPYKIFEASERPGGRIFTYQFASKPPNDPQGRHDYYDVGAMRFPNNNANKRTFELFKQLGVSRNLIPYVFSQDDNFLIFNGIQTTAAAAKTQGNHFLDDIPQQYTDKVYRDPWGRTVYGLQACINEALDPFREPLIKNFKQGWQNLMTYDWASTRSYLTREAPNYPNYPLSVVQWMETRDGGTGGYDRAFSETVLESLEFDDPTQEATGGVKWWCLEGGSRVMIDGFLANLSTQPSYGQRVTSVEQVYVYPADVFPDLPHRTPPWPRFPFMKVSVEGQGDEYFCHVVSTASFAALRTINTEDVFMSYWQRQAIRTLAYGPATKVGIKFKTRWWEQNGQKQFGGSSYTDRPIRVAVYPSYGLGESGPGVLMATYNWQQDASRFGALIQNPDWSQQLVPGRDPPWSEKILLDQIYADIATIHGVDERVLRADTLDYHPYDWYHNPYTMGAFAFFKPGQFRLLFPSIVQPASYGRFHFAGEVASHHHAWVAGALDSAERVVKEILLLDFPPWVPFFNKTYGGSLVFSDEKRAEAQFVKGLYARELERATSGPVVAGGGQVGGGRA</sequence>